<evidence type="ECO:0000256" key="3">
    <source>
        <dbReference type="PROSITE-ProRule" id="PRU00023"/>
    </source>
</evidence>
<reference evidence="5" key="1">
    <citation type="submission" date="2014-09" db="EMBL/GenBank/DDBJ databases">
        <authorList>
            <person name="Gomez-Valero L."/>
        </authorList>
    </citation>
    <scope>NUCLEOTIDE SEQUENCE [LARGE SCALE GENOMIC DNA]</scope>
    <source>
        <strain evidence="5">ATCC35250</strain>
    </source>
</reference>
<dbReference type="Proteomes" id="UP000032803">
    <property type="component" value="Chromosome I"/>
</dbReference>
<dbReference type="NCBIfam" id="NF043022">
    <property type="entry name" value="T4SS_AnkG"/>
    <property type="match status" value="1"/>
</dbReference>
<dbReference type="Pfam" id="PF00023">
    <property type="entry name" value="Ank"/>
    <property type="match status" value="1"/>
</dbReference>
<dbReference type="Pfam" id="PF12796">
    <property type="entry name" value="Ank_2"/>
    <property type="match status" value="1"/>
</dbReference>
<dbReference type="SMART" id="SM00248">
    <property type="entry name" value="ANK"/>
    <property type="match status" value="3"/>
</dbReference>
<dbReference type="PANTHER" id="PTHR24198">
    <property type="entry name" value="ANKYRIN REPEAT AND PROTEIN KINASE DOMAIN-CONTAINING PROTEIN"/>
    <property type="match status" value="1"/>
</dbReference>
<sequence>MIYVVYLLLMVATIIVVKRLLVTNSESLTTNSKYLKHSDILSLLDYFDYVHDDGVCFGFTVTWAQDAALDNDQSFYQRLNLIRQHKHHITSKIERINLKIKSKEAINWYEDQLLDVQSFFESVCLAQSPEEYDDVYAKRLNQTNIDTILSLIRHKLARNNHVKRFLLKTVALDTSEDAIDYFTQLHQLLKMTDKVSMVLSCENHAVGLKKLDTHWLFIDINKLYRQNDEYPYLILNHEGLVAQLSESFSDKQRLIFNTDFIAAHPSLELKRRLQQLNDIYPVFREQVPYKNSREVGFLAISAQNGEERTVRQILNLHNNFDYLSPAQISDAVSYAIGNNQKSVINLLIKARGFKINYPCGSEKLTPLAMACDYGYLDLVRIFLACDDVMIDARNKDGRTPLMLACQSPYTHTNTVLFKELLDAGASLTLVDKNGEDALTLAENVSNSAAISILGKFRVQRRPLNAVTTGHSLFTTKEYTRLRLDTDKNAFLVSTSTSKL</sequence>
<dbReference type="HOGENOM" id="CLU_542672_0_0_6"/>
<dbReference type="Gene3D" id="1.25.40.20">
    <property type="entry name" value="Ankyrin repeat-containing domain"/>
    <property type="match status" value="1"/>
</dbReference>
<keyword evidence="2 3" id="KW-0040">ANK repeat</keyword>
<evidence type="ECO:0000256" key="1">
    <source>
        <dbReference type="ARBA" id="ARBA00022737"/>
    </source>
</evidence>
<dbReference type="STRING" id="449.LHA_0385"/>
<dbReference type="EMBL" id="LN681225">
    <property type="protein sequence ID" value="CEK09488.1"/>
    <property type="molecule type" value="Genomic_DNA"/>
</dbReference>
<evidence type="ECO:0000313" key="4">
    <source>
        <dbReference type="EMBL" id="CEK09488.1"/>
    </source>
</evidence>
<feature type="repeat" description="ANK" evidence="3">
    <location>
        <begin position="396"/>
        <end position="432"/>
    </location>
</feature>
<dbReference type="AlphaFoldDB" id="A0A0A8UL81"/>
<dbReference type="PANTHER" id="PTHR24198:SF165">
    <property type="entry name" value="ANKYRIN REPEAT-CONTAINING PROTEIN-RELATED"/>
    <property type="match status" value="1"/>
</dbReference>
<dbReference type="PATRIC" id="fig|449.7.peg.428"/>
<dbReference type="KEGG" id="lha:LHA_0385"/>
<dbReference type="RefSeq" id="WP_058393138.1">
    <property type="nucleotide sequence ID" value="NZ_LN681225.1"/>
</dbReference>
<dbReference type="SUPFAM" id="SSF48403">
    <property type="entry name" value="Ankyrin repeat"/>
    <property type="match status" value="1"/>
</dbReference>
<evidence type="ECO:0000256" key="2">
    <source>
        <dbReference type="ARBA" id="ARBA00023043"/>
    </source>
</evidence>
<dbReference type="PROSITE" id="PS50297">
    <property type="entry name" value="ANK_REP_REGION"/>
    <property type="match status" value="1"/>
</dbReference>
<organism evidence="4 5">
    <name type="scientific">Legionella hackeliae</name>
    <dbReference type="NCBI Taxonomy" id="449"/>
    <lineage>
        <taxon>Bacteria</taxon>
        <taxon>Pseudomonadati</taxon>
        <taxon>Pseudomonadota</taxon>
        <taxon>Gammaproteobacteria</taxon>
        <taxon>Legionellales</taxon>
        <taxon>Legionellaceae</taxon>
        <taxon>Legionella</taxon>
    </lineage>
</organism>
<proteinExistence type="predicted"/>
<dbReference type="InterPro" id="IPR036770">
    <property type="entry name" value="Ankyrin_rpt-contain_sf"/>
</dbReference>
<dbReference type="OrthoDB" id="5653232at2"/>
<dbReference type="PROSITE" id="PS50088">
    <property type="entry name" value="ANK_REPEAT"/>
    <property type="match status" value="1"/>
</dbReference>
<name>A0A0A8UL81_LEGHA</name>
<keyword evidence="5" id="KW-1185">Reference proteome</keyword>
<protein>
    <submittedName>
        <fullName evidence="4">Uncharacterized protein</fullName>
    </submittedName>
</protein>
<keyword evidence="1" id="KW-0677">Repeat</keyword>
<evidence type="ECO:0000313" key="5">
    <source>
        <dbReference type="Proteomes" id="UP000032803"/>
    </source>
</evidence>
<dbReference type="InterPro" id="IPR002110">
    <property type="entry name" value="Ankyrin_rpt"/>
</dbReference>
<gene>
    <name evidence="4" type="ORF">LHA_0385</name>
</gene>
<accession>A0A0A8UL81</accession>